<name>U9TEJ6_RHIID</name>
<dbReference type="VEuPathDB" id="FungiDB:RhiirFUN_023545"/>
<dbReference type="HOGENOM" id="CLU_116854_0_0_1"/>
<protein>
    <submittedName>
        <fullName evidence="1">Uncharacterized protein</fullName>
    </submittedName>
</protein>
<proteinExistence type="predicted"/>
<sequence length="127" mass="14875">MNLNNQNTQDYYNLPTDQTPLLNKFLIIVTIKTSNIQCWKNVQLLNDGINRIPYYLLPHHHNVQSLIQQQIQQQVQHSIVYQQNRIQSQPFDTSQVYSNNDIYNTALTSVNGNVSYDMQDTRFQNSS</sequence>
<gene>
    <name evidence="1" type="ORF">GLOINDRAFT_34064</name>
</gene>
<dbReference type="AlphaFoldDB" id="U9TEJ6"/>
<reference evidence="1" key="1">
    <citation type="submission" date="2013-07" db="EMBL/GenBank/DDBJ databases">
        <title>The genome of an arbuscular mycorrhizal fungus provides insights into the evolution of the oldest plant symbiosis.</title>
        <authorList>
            <consortium name="DOE Joint Genome Institute"/>
            <person name="Tisserant E."/>
            <person name="Malbreil M."/>
            <person name="Kuo A."/>
            <person name="Kohler A."/>
            <person name="Symeonidi A."/>
            <person name="Balestrini R."/>
            <person name="Charron P."/>
            <person name="Duensing N."/>
            <person name="Frei-dit-Frey N."/>
            <person name="Gianinazzi-Pearson V."/>
            <person name="Gilbert B."/>
            <person name="Handa Y."/>
            <person name="Hijri M."/>
            <person name="Kaul R."/>
            <person name="Kawaguchi M."/>
            <person name="Krajinski F."/>
            <person name="Lammers P."/>
            <person name="Lapierre D."/>
            <person name="Masclaux F.G."/>
            <person name="Murat C."/>
            <person name="Morin E."/>
            <person name="Ndikumana S."/>
            <person name="Pagni M."/>
            <person name="Petitpierre D."/>
            <person name="Requena N."/>
            <person name="Rosikiewicz P."/>
            <person name="Riley R."/>
            <person name="Saito K."/>
            <person name="San Clemente H."/>
            <person name="Shapiro H."/>
            <person name="van Tuinen D."/>
            <person name="Becard G."/>
            <person name="Bonfante P."/>
            <person name="Paszkowski U."/>
            <person name="Shachar-Hill Y."/>
            <person name="Young J.P."/>
            <person name="Sanders I.R."/>
            <person name="Henrissat B."/>
            <person name="Rensing S.A."/>
            <person name="Grigoriev I.V."/>
            <person name="Corradi N."/>
            <person name="Roux C."/>
            <person name="Martin F."/>
        </authorList>
    </citation>
    <scope>NUCLEOTIDE SEQUENCE</scope>
    <source>
        <strain evidence="1">DAOM 197198</strain>
    </source>
</reference>
<evidence type="ECO:0000313" key="1">
    <source>
        <dbReference type="EMBL" id="ESA06530.1"/>
    </source>
</evidence>
<dbReference type="EMBL" id="KI291506">
    <property type="protein sequence ID" value="ESA06530.1"/>
    <property type="molecule type" value="Genomic_DNA"/>
</dbReference>
<organism evidence="1">
    <name type="scientific">Rhizophagus irregularis (strain DAOM 181602 / DAOM 197198 / MUCL 43194)</name>
    <name type="common">Arbuscular mycorrhizal fungus</name>
    <name type="synonym">Glomus intraradices</name>
    <dbReference type="NCBI Taxonomy" id="747089"/>
    <lineage>
        <taxon>Eukaryota</taxon>
        <taxon>Fungi</taxon>
        <taxon>Fungi incertae sedis</taxon>
        <taxon>Mucoromycota</taxon>
        <taxon>Glomeromycotina</taxon>
        <taxon>Glomeromycetes</taxon>
        <taxon>Glomerales</taxon>
        <taxon>Glomeraceae</taxon>
        <taxon>Rhizophagus</taxon>
    </lineage>
</organism>
<accession>U9TEJ6</accession>